<name>A0A9P6G8G8_9PLEO</name>
<protein>
    <submittedName>
        <fullName evidence="2">Uncharacterized protein</fullName>
    </submittedName>
</protein>
<accession>A0A9P6G8G8</accession>
<feature type="compositionally biased region" description="Low complexity" evidence="1">
    <location>
        <begin position="101"/>
        <end position="123"/>
    </location>
</feature>
<feature type="compositionally biased region" description="Polar residues" evidence="1">
    <location>
        <begin position="17"/>
        <end position="30"/>
    </location>
</feature>
<keyword evidence="3" id="KW-1185">Reference proteome</keyword>
<dbReference type="Proteomes" id="UP000756921">
    <property type="component" value="Unassembled WGS sequence"/>
</dbReference>
<evidence type="ECO:0000256" key="1">
    <source>
        <dbReference type="SAM" id="MobiDB-lite"/>
    </source>
</evidence>
<gene>
    <name evidence="2" type="ORF">PMIN01_11264</name>
</gene>
<dbReference type="EMBL" id="WJXW01000014">
    <property type="protein sequence ID" value="KAF9730395.1"/>
    <property type="molecule type" value="Genomic_DNA"/>
</dbReference>
<feature type="region of interest" description="Disordered" evidence="1">
    <location>
        <begin position="1"/>
        <end position="86"/>
    </location>
</feature>
<sequence>MNPTIPPPPYTMQPQQLLASTPAPMQNAFSQMPEKEMYGQAQPQQPPNYVQSLQGYPAQPSIQQPVLQQPLRYPPNMTPQQQQQVQQIVRNLPPEKLQLYQQQAQQMMSSQQSMSPSSFQQPQ</sequence>
<feature type="compositionally biased region" description="Pro residues" evidence="1">
    <location>
        <begin position="1"/>
        <end position="11"/>
    </location>
</feature>
<evidence type="ECO:0000313" key="3">
    <source>
        <dbReference type="Proteomes" id="UP000756921"/>
    </source>
</evidence>
<proteinExistence type="predicted"/>
<comment type="caution">
    <text evidence="2">The sequence shown here is derived from an EMBL/GenBank/DDBJ whole genome shotgun (WGS) entry which is preliminary data.</text>
</comment>
<organism evidence="2 3">
    <name type="scientific">Paraphaeosphaeria minitans</name>
    <dbReference type="NCBI Taxonomy" id="565426"/>
    <lineage>
        <taxon>Eukaryota</taxon>
        <taxon>Fungi</taxon>
        <taxon>Dikarya</taxon>
        <taxon>Ascomycota</taxon>
        <taxon>Pezizomycotina</taxon>
        <taxon>Dothideomycetes</taxon>
        <taxon>Pleosporomycetidae</taxon>
        <taxon>Pleosporales</taxon>
        <taxon>Massarineae</taxon>
        <taxon>Didymosphaeriaceae</taxon>
        <taxon>Paraphaeosphaeria</taxon>
    </lineage>
</organism>
<evidence type="ECO:0000313" key="2">
    <source>
        <dbReference type="EMBL" id="KAF9730395.1"/>
    </source>
</evidence>
<feature type="compositionally biased region" description="Polar residues" evidence="1">
    <location>
        <begin position="41"/>
        <end position="67"/>
    </location>
</feature>
<dbReference type="AlphaFoldDB" id="A0A9P6G8G8"/>
<feature type="region of interest" description="Disordered" evidence="1">
    <location>
        <begin position="99"/>
        <end position="123"/>
    </location>
</feature>
<reference evidence="2" key="1">
    <citation type="journal article" date="2020" name="Mol. Plant Microbe Interact.">
        <title>Genome Sequence of the Biocontrol Agent Coniothyrium minitans strain Conio (IMI 134523).</title>
        <authorList>
            <person name="Patel D."/>
            <person name="Shittu T.A."/>
            <person name="Baroncelli R."/>
            <person name="Muthumeenakshi S."/>
            <person name="Osborne T.H."/>
            <person name="Janganan T.K."/>
            <person name="Sreenivasaprasad S."/>
        </authorList>
    </citation>
    <scope>NUCLEOTIDE SEQUENCE</scope>
    <source>
        <strain evidence="2">Conio</strain>
    </source>
</reference>